<keyword evidence="2" id="KW-1185">Reference proteome</keyword>
<dbReference type="HOGENOM" id="CLU_1514673_0_0_2"/>
<reference evidence="1 2" key="1">
    <citation type="journal article" date="2011" name="Stand. Genomic Sci.">
        <title>Complete genome sequence of the hyperthermophilic chemolithoautotroph Pyrolobus fumarii type strain (1A).</title>
        <authorList>
            <person name="Anderson I."/>
            <person name="Goker M."/>
            <person name="Nolan M."/>
            <person name="Lucas S."/>
            <person name="Hammon N."/>
            <person name="Deshpande S."/>
            <person name="Cheng J.F."/>
            <person name="Tapia R."/>
            <person name="Han C."/>
            <person name="Goodwin L."/>
            <person name="Pitluck S."/>
            <person name="Huntemann M."/>
            <person name="Liolios K."/>
            <person name="Ivanova N."/>
            <person name="Pagani I."/>
            <person name="Mavromatis K."/>
            <person name="Ovchinikova G."/>
            <person name="Pati A."/>
            <person name="Chen A."/>
            <person name="Palaniappan K."/>
            <person name="Land M."/>
            <person name="Hauser L."/>
            <person name="Brambilla E.M."/>
            <person name="Huber H."/>
            <person name="Yasawong M."/>
            <person name="Rohde M."/>
            <person name="Spring S."/>
            <person name="Abt B."/>
            <person name="Sikorski J."/>
            <person name="Wirth R."/>
            <person name="Detter J.C."/>
            <person name="Woyke T."/>
            <person name="Bristow J."/>
            <person name="Eisen J.A."/>
            <person name="Markowitz V."/>
            <person name="Hugenholtz P."/>
            <person name="Kyrpides N.C."/>
            <person name="Klenk H.P."/>
            <person name="Lapidus A."/>
        </authorList>
    </citation>
    <scope>NUCLEOTIDE SEQUENCE [LARGE SCALE GENOMIC DNA]</scope>
    <source>
        <strain evidence="2">DSM 11204 / 1A</strain>
    </source>
</reference>
<dbReference type="Gene3D" id="1.10.10.10">
    <property type="entry name" value="Winged helix-like DNA-binding domain superfamily/Winged helix DNA-binding domain"/>
    <property type="match status" value="1"/>
</dbReference>
<dbReference type="RefSeq" id="WP_014026556.1">
    <property type="nucleotide sequence ID" value="NC_015931.1"/>
</dbReference>
<dbReference type="SUPFAM" id="SSF46785">
    <property type="entry name" value="Winged helix' DNA-binding domain"/>
    <property type="match status" value="1"/>
</dbReference>
<dbReference type="GeneID" id="11139487"/>
<dbReference type="eggNOG" id="arCOG02611">
    <property type="taxonomic scope" value="Archaea"/>
</dbReference>
<name>G0EEQ7_PYRF1</name>
<dbReference type="Proteomes" id="UP000001037">
    <property type="component" value="Chromosome"/>
</dbReference>
<dbReference type="KEGG" id="pfm:Pyrfu_1011"/>
<accession>G0EEQ7</accession>
<organism evidence="1 2">
    <name type="scientific">Pyrolobus fumarii (strain DSM 11204 / 1A)</name>
    <dbReference type="NCBI Taxonomy" id="694429"/>
    <lineage>
        <taxon>Archaea</taxon>
        <taxon>Thermoproteota</taxon>
        <taxon>Thermoprotei</taxon>
        <taxon>Desulfurococcales</taxon>
        <taxon>Pyrodictiaceae</taxon>
        <taxon>Pyrolobus</taxon>
    </lineage>
</organism>
<dbReference type="InterPro" id="IPR036390">
    <property type="entry name" value="WH_DNA-bd_sf"/>
</dbReference>
<dbReference type="InterPro" id="IPR036388">
    <property type="entry name" value="WH-like_DNA-bd_sf"/>
</dbReference>
<protein>
    <submittedName>
        <fullName evidence="1">Uncharacterized protein</fullName>
    </submittedName>
</protein>
<dbReference type="InParanoid" id="G0EEQ7"/>
<dbReference type="STRING" id="694429.Pyrfu_1011"/>
<evidence type="ECO:0000313" key="2">
    <source>
        <dbReference type="Proteomes" id="UP000001037"/>
    </source>
</evidence>
<sequence>MAGRVASLLEGWRRVWLLPFLHVIIERGGASTREVADTLGVRTTLVKSALYALRRAGVIVKINEGERVRYVPAPGVAEEYSKLFRIVKLDGDYAAFTGSHYIYVDIKKSRVSSWVLPEYIVEKVLEAYQRMKDARPSEIGRALGLHGRTVSRALRVSRFLGLAPQRVEDEGSLGNRA</sequence>
<dbReference type="EMBL" id="CP002838">
    <property type="protein sequence ID" value="AEM38879.1"/>
    <property type="molecule type" value="Genomic_DNA"/>
</dbReference>
<evidence type="ECO:0000313" key="1">
    <source>
        <dbReference type="EMBL" id="AEM38879.1"/>
    </source>
</evidence>
<gene>
    <name evidence="1" type="ordered locus">Pyrfu_1011</name>
</gene>
<proteinExistence type="predicted"/>
<dbReference type="AlphaFoldDB" id="G0EEQ7"/>